<dbReference type="AlphaFoldDB" id="A0A2A6BIF2"/>
<dbReference type="Gene3D" id="1.10.10.10">
    <property type="entry name" value="Winged helix-like DNA-binding domain superfamily/Winged helix DNA-binding domain"/>
    <property type="match status" value="1"/>
</dbReference>
<accession>A0A2A6BIF2</accession>
<evidence type="ECO:0000313" key="5">
    <source>
        <dbReference type="Proteomes" id="UP000005239"/>
    </source>
</evidence>
<dbReference type="FunFam" id="1.10.10.10:FF:001654">
    <property type="entry name" value="Ribosomal protein"/>
    <property type="match status" value="1"/>
</dbReference>
<dbReference type="InterPro" id="IPR001266">
    <property type="entry name" value="Ribosomal_eS19"/>
</dbReference>
<dbReference type="GO" id="GO:0003723">
    <property type="term" value="F:RNA binding"/>
    <property type="evidence" value="ECO:0000318"/>
    <property type="project" value="GO_Central"/>
</dbReference>
<dbReference type="EnsemblMetazoa" id="PPA46374.1">
    <property type="protein sequence ID" value="PPA46374.1"/>
    <property type="gene ID" value="WBGene00284743"/>
</dbReference>
<organism evidence="4 5">
    <name type="scientific">Pristionchus pacificus</name>
    <name type="common">Parasitic nematode worm</name>
    <dbReference type="NCBI Taxonomy" id="54126"/>
    <lineage>
        <taxon>Eukaryota</taxon>
        <taxon>Metazoa</taxon>
        <taxon>Ecdysozoa</taxon>
        <taxon>Nematoda</taxon>
        <taxon>Chromadorea</taxon>
        <taxon>Rhabditida</taxon>
        <taxon>Rhabditina</taxon>
        <taxon>Diplogasteromorpha</taxon>
        <taxon>Diplogasteroidea</taxon>
        <taxon>Neodiplogasteridae</taxon>
        <taxon>Pristionchus</taxon>
    </lineage>
</organism>
<dbReference type="Proteomes" id="UP000005239">
    <property type="component" value="Unassembled WGS sequence"/>
</dbReference>
<keyword evidence="3" id="KW-0687">Ribonucleoprotein</keyword>
<comment type="similarity">
    <text evidence="1">Belongs to the eukaryotic ribosomal protein eS19 family.</text>
</comment>
<dbReference type="GO" id="GO:0000028">
    <property type="term" value="P:ribosomal small subunit assembly"/>
    <property type="evidence" value="ECO:0000318"/>
    <property type="project" value="GO_Central"/>
</dbReference>
<evidence type="ECO:0000313" key="4">
    <source>
        <dbReference type="EnsemblMetazoa" id="PPA46374.1"/>
    </source>
</evidence>
<reference evidence="5" key="1">
    <citation type="journal article" date="2008" name="Nat. Genet.">
        <title>The Pristionchus pacificus genome provides a unique perspective on nematode lifestyle and parasitism.</title>
        <authorList>
            <person name="Dieterich C."/>
            <person name="Clifton S.W."/>
            <person name="Schuster L.N."/>
            <person name="Chinwalla A."/>
            <person name="Delehaunty K."/>
            <person name="Dinkelacker I."/>
            <person name="Fulton L."/>
            <person name="Fulton R."/>
            <person name="Godfrey J."/>
            <person name="Minx P."/>
            <person name="Mitreva M."/>
            <person name="Roeseler W."/>
            <person name="Tian H."/>
            <person name="Witte H."/>
            <person name="Yang S.P."/>
            <person name="Wilson R.K."/>
            <person name="Sommer R.J."/>
        </authorList>
    </citation>
    <scope>NUCLEOTIDE SEQUENCE [LARGE SCALE GENOMIC DNA]</scope>
    <source>
        <strain evidence="5">PS312</strain>
    </source>
</reference>
<dbReference type="SMART" id="SM01413">
    <property type="entry name" value="Ribosomal_S19e"/>
    <property type="match status" value="1"/>
</dbReference>
<dbReference type="PANTHER" id="PTHR11710">
    <property type="entry name" value="40S RIBOSOMAL PROTEIN S19"/>
    <property type="match status" value="1"/>
</dbReference>
<dbReference type="InterPro" id="IPR036388">
    <property type="entry name" value="WH-like_DNA-bd_sf"/>
</dbReference>
<protein>
    <submittedName>
        <fullName evidence="4">Ribosomal protein</fullName>
    </submittedName>
</protein>
<evidence type="ECO:0000256" key="2">
    <source>
        <dbReference type="ARBA" id="ARBA00022980"/>
    </source>
</evidence>
<accession>A0A8R1Z6X2</accession>
<evidence type="ECO:0000256" key="1">
    <source>
        <dbReference type="ARBA" id="ARBA00010014"/>
    </source>
</evidence>
<dbReference type="Pfam" id="PF01090">
    <property type="entry name" value="Ribosomal_S19e"/>
    <property type="match status" value="1"/>
</dbReference>
<keyword evidence="5" id="KW-1185">Reference proteome</keyword>
<dbReference type="GO" id="GO:0003735">
    <property type="term" value="F:structural constituent of ribosome"/>
    <property type="evidence" value="ECO:0000318"/>
    <property type="project" value="GO_Central"/>
</dbReference>
<evidence type="ECO:0000256" key="3">
    <source>
        <dbReference type="ARBA" id="ARBA00023274"/>
    </source>
</evidence>
<dbReference type="GO" id="GO:0006412">
    <property type="term" value="P:translation"/>
    <property type="evidence" value="ECO:0007669"/>
    <property type="project" value="InterPro"/>
</dbReference>
<dbReference type="PANTHER" id="PTHR11710:SF0">
    <property type="entry name" value="40S RIBOSOMAL PROTEIN S19"/>
    <property type="match status" value="1"/>
</dbReference>
<dbReference type="GO" id="GO:0022627">
    <property type="term" value="C:cytosolic small ribosomal subunit"/>
    <property type="evidence" value="ECO:0000318"/>
    <property type="project" value="GO_Central"/>
</dbReference>
<reference evidence="4" key="2">
    <citation type="submission" date="2022-06" db="UniProtKB">
        <authorList>
            <consortium name="EnsemblMetazoa"/>
        </authorList>
    </citation>
    <scope>IDENTIFICATION</scope>
    <source>
        <strain evidence="4">PS312</strain>
    </source>
</reference>
<dbReference type="SUPFAM" id="SSF46785">
    <property type="entry name" value="Winged helix' DNA-binding domain"/>
    <property type="match status" value="1"/>
</dbReference>
<name>A0A2A6BIF2_PRIPA</name>
<keyword evidence="2" id="KW-0689">Ribosomal protein</keyword>
<dbReference type="OrthoDB" id="428974at2759"/>
<proteinExistence type="inferred from homology"/>
<gene>
    <name evidence="4" type="primary">WBGene00284743</name>
</gene>
<dbReference type="InterPro" id="IPR036390">
    <property type="entry name" value="WH_DNA-bd_sf"/>
</dbReference>
<sequence length="105" mass="12180">MHILTKLRKTFFCEQSCQFVLTLAGVNTFRNSYANSSGSVIRKALKSLEVLKWVDKSENGKGRILSKQGRKDLDRIAADHLRRDERGGRTRHAFQKQRNLENYKI</sequence>